<dbReference type="OrthoDB" id="5245028at2"/>
<dbReference type="EMBL" id="CP000386">
    <property type="protein sequence ID" value="ABG04943.1"/>
    <property type="molecule type" value="Genomic_DNA"/>
</dbReference>
<dbReference type="KEGG" id="rxy:Rxyl_1996"/>
<dbReference type="RefSeq" id="WP_011564958.1">
    <property type="nucleotide sequence ID" value="NC_008148.1"/>
</dbReference>
<dbReference type="AlphaFoldDB" id="Q1AUI5"/>
<feature type="transmembrane region" description="Helical" evidence="1">
    <location>
        <begin position="46"/>
        <end position="62"/>
    </location>
</feature>
<dbReference type="STRING" id="266117.Rxyl_1996"/>
<gene>
    <name evidence="2" type="ordered locus">Rxyl_1996</name>
</gene>
<evidence type="ECO:0000256" key="1">
    <source>
        <dbReference type="SAM" id="Phobius"/>
    </source>
</evidence>
<evidence type="ECO:0000313" key="2">
    <source>
        <dbReference type="EMBL" id="ABG04943.1"/>
    </source>
</evidence>
<dbReference type="Proteomes" id="UP000006637">
    <property type="component" value="Chromosome"/>
</dbReference>
<keyword evidence="1" id="KW-0812">Transmembrane</keyword>
<reference evidence="2 3" key="1">
    <citation type="submission" date="2006-06" db="EMBL/GenBank/DDBJ databases">
        <title>Complete sequence of Rubrobacter xylanophilus DSM 9941.</title>
        <authorList>
            <consortium name="US DOE Joint Genome Institute"/>
            <person name="Copeland A."/>
            <person name="Lucas S."/>
            <person name="Lapidus A."/>
            <person name="Barry K."/>
            <person name="Detter J.C."/>
            <person name="Glavina del Rio T."/>
            <person name="Hammon N."/>
            <person name="Israni S."/>
            <person name="Dalin E."/>
            <person name="Tice H."/>
            <person name="Pitluck S."/>
            <person name="Munk A.C."/>
            <person name="Brettin T."/>
            <person name="Bruce D."/>
            <person name="Han C."/>
            <person name="Tapia R."/>
            <person name="Gilna P."/>
            <person name="Schmutz J."/>
            <person name="Larimer F."/>
            <person name="Land M."/>
            <person name="Hauser L."/>
            <person name="Kyrpides N."/>
            <person name="Lykidis A."/>
            <person name="da Costa M.S."/>
            <person name="Rainey F.A."/>
            <person name="Empadinhas N."/>
            <person name="Jolivet E."/>
            <person name="Battista J.R."/>
            <person name="Richardson P."/>
        </authorList>
    </citation>
    <scope>NUCLEOTIDE SEQUENCE [LARGE SCALE GENOMIC DNA]</scope>
    <source>
        <strain evidence="3">DSM 9941 / NBRC 16129 / PRD-1</strain>
    </source>
</reference>
<keyword evidence="1" id="KW-1133">Transmembrane helix</keyword>
<accession>Q1AUI5</accession>
<feature type="transmembrane region" description="Helical" evidence="1">
    <location>
        <begin position="114"/>
        <end position="132"/>
    </location>
</feature>
<name>Q1AUI5_RUBXD</name>
<organism evidence="2 3">
    <name type="scientific">Rubrobacter xylanophilus (strain DSM 9941 / JCM 11954 / NBRC 16129 / PRD-1)</name>
    <dbReference type="NCBI Taxonomy" id="266117"/>
    <lineage>
        <taxon>Bacteria</taxon>
        <taxon>Bacillati</taxon>
        <taxon>Actinomycetota</taxon>
        <taxon>Rubrobacteria</taxon>
        <taxon>Rubrobacterales</taxon>
        <taxon>Rubrobacteraceae</taxon>
        <taxon>Rubrobacter</taxon>
    </lineage>
</organism>
<keyword evidence="3" id="KW-1185">Reference proteome</keyword>
<dbReference type="HOGENOM" id="CLU_1766652_0_0_11"/>
<proteinExistence type="predicted"/>
<keyword evidence="1" id="KW-0472">Membrane</keyword>
<sequence>MSGTPRSLLALTVGCAVAAAIFGFGAEVFSWRSAYAGEAGRVTLIQVSRLAVLVALAVLLALRGGWWGIPAAAAMALAATAAEWALFPIAYEWAALDDPEGYARRFGEVSRPGYGAWSTYDVIAALFAAALAQGLRTVAGVSPTGPRDG</sequence>
<protein>
    <submittedName>
        <fullName evidence="2">Uncharacterized protein</fullName>
    </submittedName>
</protein>
<evidence type="ECO:0000313" key="3">
    <source>
        <dbReference type="Proteomes" id="UP000006637"/>
    </source>
</evidence>